<proteinExistence type="predicted"/>
<evidence type="ECO:0000313" key="2">
    <source>
        <dbReference type="EnsemblMetazoa" id="ACOM028140-PA.1"/>
    </source>
</evidence>
<dbReference type="EnsemblMetazoa" id="ACOM028140-RA">
    <property type="protein sequence ID" value="ACOM028140-PA.1"/>
    <property type="gene ID" value="ACOM028140"/>
</dbReference>
<evidence type="ECO:0000256" key="1">
    <source>
        <dbReference type="SAM" id="MobiDB-lite"/>
    </source>
</evidence>
<reference evidence="2" key="1">
    <citation type="submission" date="2022-08" db="UniProtKB">
        <authorList>
            <consortium name="EnsemblMetazoa"/>
        </authorList>
    </citation>
    <scope>IDENTIFICATION</scope>
</reference>
<accession>A0A8W7PAL6</accession>
<name>A0A8W7PAL6_ANOCL</name>
<organism evidence="2">
    <name type="scientific">Anopheles coluzzii</name>
    <name type="common">African malaria mosquito</name>
    <dbReference type="NCBI Taxonomy" id="1518534"/>
    <lineage>
        <taxon>Eukaryota</taxon>
        <taxon>Metazoa</taxon>
        <taxon>Ecdysozoa</taxon>
        <taxon>Arthropoda</taxon>
        <taxon>Hexapoda</taxon>
        <taxon>Insecta</taxon>
        <taxon>Pterygota</taxon>
        <taxon>Neoptera</taxon>
        <taxon>Endopterygota</taxon>
        <taxon>Diptera</taxon>
        <taxon>Nematocera</taxon>
        <taxon>Culicoidea</taxon>
        <taxon>Culicidae</taxon>
        <taxon>Anophelinae</taxon>
        <taxon>Anopheles</taxon>
    </lineage>
</organism>
<protein>
    <submittedName>
        <fullName evidence="2">Uncharacterized protein</fullName>
    </submittedName>
</protein>
<sequence>MQIVLQRVEHGRGPGALVLRHDEHDDDDQQQDDGGQGRYHHTDKVWLRFLIDRFRELIGLDWLPLRTAACCLRGASSHAQRKIKLCRGPASTPTARQTTSSRRGKLFWMELNLN</sequence>
<feature type="region of interest" description="Disordered" evidence="1">
    <location>
        <begin position="10"/>
        <end position="39"/>
    </location>
</feature>
<dbReference type="AlphaFoldDB" id="A0A8W7PAL6"/>
<dbReference type="Proteomes" id="UP000075882">
    <property type="component" value="Unassembled WGS sequence"/>
</dbReference>